<dbReference type="EMBL" id="KZ506286">
    <property type="protein sequence ID" value="PKU40367.1"/>
    <property type="molecule type" value="Genomic_DNA"/>
</dbReference>
<evidence type="ECO:0000259" key="3">
    <source>
        <dbReference type="Pfam" id="PF18004"/>
    </source>
</evidence>
<accession>A0A2I0U2T5</accession>
<dbReference type="GO" id="GO:0034515">
    <property type="term" value="C:proteasome storage granule"/>
    <property type="evidence" value="ECO:0007669"/>
    <property type="project" value="TreeGrafter"/>
</dbReference>
<keyword evidence="5" id="KW-1185">Reference proteome</keyword>
<dbReference type="InterPro" id="IPR040623">
    <property type="entry name" value="RPN2_C"/>
</dbReference>
<reference evidence="5" key="1">
    <citation type="submission" date="2017-11" db="EMBL/GenBank/DDBJ databases">
        <authorList>
            <person name="Lima N.C."/>
            <person name="Parody-Merino A.M."/>
            <person name="Battley P.F."/>
            <person name="Fidler A.E."/>
            <person name="Prosdocimi F."/>
        </authorList>
    </citation>
    <scope>NUCLEOTIDE SEQUENCE [LARGE SCALE GENOMIC DNA]</scope>
</reference>
<dbReference type="PANTHER" id="PTHR10943">
    <property type="entry name" value="26S PROTEASOME NON-ATPASE REGULATORY SUBUNIT"/>
    <property type="match status" value="1"/>
</dbReference>
<dbReference type="AlphaFoldDB" id="A0A2I0U2T5"/>
<dbReference type="PANTHER" id="PTHR10943:SF2">
    <property type="entry name" value="26S PROTEASOME NON-ATPASE REGULATORY SUBUNIT 1"/>
    <property type="match status" value="1"/>
</dbReference>
<protein>
    <submittedName>
        <fullName evidence="4">26s proteasome non-atpase regulatory subunit 1-like</fullName>
    </submittedName>
</protein>
<evidence type="ECO:0000313" key="5">
    <source>
        <dbReference type="Proteomes" id="UP000233556"/>
    </source>
</evidence>
<organism evidence="4 5">
    <name type="scientific">Limosa lapponica baueri</name>
    <dbReference type="NCBI Taxonomy" id="1758121"/>
    <lineage>
        <taxon>Eukaryota</taxon>
        <taxon>Metazoa</taxon>
        <taxon>Chordata</taxon>
        <taxon>Craniata</taxon>
        <taxon>Vertebrata</taxon>
        <taxon>Euteleostomi</taxon>
        <taxon>Archelosauria</taxon>
        <taxon>Archosauria</taxon>
        <taxon>Dinosauria</taxon>
        <taxon>Saurischia</taxon>
        <taxon>Theropoda</taxon>
        <taxon>Coelurosauria</taxon>
        <taxon>Aves</taxon>
        <taxon>Neognathae</taxon>
        <taxon>Neoaves</taxon>
        <taxon>Charadriiformes</taxon>
        <taxon>Scolopacidae</taxon>
        <taxon>Limosa</taxon>
    </lineage>
</organism>
<dbReference type="Pfam" id="PF18004">
    <property type="entry name" value="RPN2_C"/>
    <property type="match status" value="1"/>
</dbReference>
<sequence>MPSVVGVLVFTQFWFWFPLSHFLSLAFTPTCVIGLNKDLKGAQAAVGQVMLYGLAWLGLHTKASYRLDMPKVQYKSNCKPSTFAYPPPLEVPKEKEKEKDETEKKDEKEKKKEPEPNFQLLDNPARVMPAQLKVLTMTESCRYQPFKPLSIGGIIILKDTSEDMEELVEPVAAHGPKIEEEEQEPEPPEPFEYIDD</sequence>
<dbReference type="InterPro" id="IPR011989">
    <property type="entry name" value="ARM-like"/>
</dbReference>
<feature type="domain" description="26S proteasome regulatory subunit RPN2 C-terminal" evidence="3">
    <location>
        <begin position="94"/>
        <end position="166"/>
    </location>
</feature>
<keyword evidence="4" id="KW-0647">Proteasome</keyword>
<dbReference type="GO" id="GO:0043161">
    <property type="term" value="P:proteasome-mediated ubiquitin-dependent protein catabolic process"/>
    <property type="evidence" value="ECO:0007669"/>
    <property type="project" value="TreeGrafter"/>
</dbReference>
<feature type="region of interest" description="Disordered" evidence="2">
    <location>
        <begin position="173"/>
        <end position="196"/>
    </location>
</feature>
<gene>
    <name evidence="4" type="ORF">llap_9325</name>
</gene>
<dbReference type="GO" id="GO:0008540">
    <property type="term" value="C:proteasome regulatory particle, base subcomplex"/>
    <property type="evidence" value="ECO:0007669"/>
    <property type="project" value="TreeGrafter"/>
</dbReference>
<evidence type="ECO:0000256" key="2">
    <source>
        <dbReference type="SAM" id="MobiDB-lite"/>
    </source>
</evidence>
<dbReference type="OrthoDB" id="261572at2759"/>
<name>A0A2I0U2T5_LIMLA</name>
<dbReference type="Gene3D" id="1.25.10.10">
    <property type="entry name" value="Leucine-rich Repeat Variant"/>
    <property type="match status" value="1"/>
</dbReference>
<dbReference type="GO" id="GO:0005634">
    <property type="term" value="C:nucleus"/>
    <property type="evidence" value="ECO:0007669"/>
    <property type="project" value="TreeGrafter"/>
</dbReference>
<feature type="region of interest" description="Disordered" evidence="2">
    <location>
        <begin position="83"/>
        <end position="120"/>
    </location>
</feature>
<feature type="compositionally biased region" description="Basic and acidic residues" evidence="2">
    <location>
        <begin position="91"/>
        <end position="115"/>
    </location>
</feature>
<proteinExistence type="predicted"/>
<keyword evidence="1" id="KW-0677">Repeat</keyword>
<reference evidence="5" key="2">
    <citation type="submission" date="2017-12" db="EMBL/GenBank/DDBJ databases">
        <title>Genome sequence of the Bar-tailed Godwit (Limosa lapponica baueri).</title>
        <authorList>
            <person name="Lima N.C.B."/>
            <person name="Parody-Merino A.M."/>
            <person name="Battley P.F."/>
            <person name="Fidler A.E."/>
            <person name="Prosdocimi F."/>
        </authorList>
    </citation>
    <scope>NUCLEOTIDE SEQUENCE [LARGE SCALE GENOMIC DNA]</scope>
</reference>
<evidence type="ECO:0000256" key="1">
    <source>
        <dbReference type="ARBA" id="ARBA00022737"/>
    </source>
</evidence>
<evidence type="ECO:0000313" key="4">
    <source>
        <dbReference type="EMBL" id="PKU40367.1"/>
    </source>
</evidence>
<feature type="compositionally biased region" description="Acidic residues" evidence="2">
    <location>
        <begin position="179"/>
        <end position="196"/>
    </location>
</feature>
<dbReference type="Proteomes" id="UP000233556">
    <property type="component" value="Unassembled WGS sequence"/>
</dbReference>